<evidence type="ECO:0000313" key="2">
    <source>
        <dbReference type="Proteomes" id="UP000636479"/>
    </source>
</evidence>
<organism evidence="1 2">
    <name type="scientific">Mycena indigotica</name>
    <dbReference type="NCBI Taxonomy" id="2126181"/>
    <lineage>
        <taxon>Eukaryota</taxon>
        <taxon>Fungi</taxon>
        <taxon>Dikarya</taxon>
        <taxon>Basidiomycota</taxon>
        <taxon>Agaricomycotina</taxon>
        <taxon>Agaricomycetes</taxon>
        <taxon>Agaricomycetidae</taxon>
        <taxon>Agaricales</taxon>
        <taxon>Marasmiineae</taxon>
        <taxon>Mycenaceae</taxon>
        <taxon>Mycena</taxon>
    </lineage>
</organism>
<dbReference type="EMBL" id="JACAZF010000007">
    <property type="protein sequence ID" value="KAF7299521.1"/>
    <property type="molecule type" value="Genomic_DNA"/>
</dbReference>
<sequence length="499" mass="55590">MPAFTDLPTETLSQIFHLCLAFRPDVDNYVRNTSLGTLDPSFARQLALHSLAGGDLATLEQVCSRFRIIIAGTPSLWNELTLDLHGFHADAYLQLPIRPVFNLNGRIKREADQHKTLMWLLKRALQRSQSLPLTLAVRSMGEFPQSPLRLIFAESRRWESVTLDVPPSMQVDFGPLKGQLPRLKELRVPTVYNPMLPISLSLVDPSPNHLVAVLASAEKLTQLEYAGPLRPIAKLSLLHLRRVKLGPLGVYDIPSLLQFMYRLPMGSTLFLDLMLIASQADLNRLHGKLLDKGRNESQISTLELSLSHTGAIAPLLDLFFSALAMPQLTSLLVHASDDVYSLSWPVNAALQMLYPASIGLRELYIVDIDIKQAHLLQLLGCLLALESLAIGDKELPIAPLITDSFFSALLVDWVDAPGDTMLLPKLKELQLWTCGAFSDDVLRSFLIRRDRLGSAERFRLALMWVPGTERVLSDDLAGTIEAGTQRGQLMFECTAFHRA</sequence>
<proteinExistence type="predicted"/>
<accession>A0A8H6W1H5</accession>
<evidence type="ECO:0008006" key="3">
    <source>
        <dbReference type="Google" id="ProtNLM"/>
    </source>
</evidence>
<reference evidence="1" key="1">
    <citation type="submission" date="2020-05" db="EMBL/GenBank/DDBJ databases">
        <title>Mycena genomes resolve the evolution of fungal bioluminescence.</title>
        <authorList>
            <person name="Tsai I.J."/>
        </authorList>
    </citation>
    <scope>NUCLEOTIDE SEQUENCE</scope>
    <source>
        <strain evidence="1">171206Taipei</strain>
    </source>
</reference>
<dbReference type="AlphaFoldDB" id="A0A8H6W1H5"/>
<gene>
    <name evidence="1" type="ORF">MIND_00902500</name>
</gene>
<comment type="caution">
    <text evidence="1">The sequence shown here is derived from an EMBL/GenBank/DDBJ whole genome shotgun (WGS) entry which is preliminary data.</text>
</comment>
<dbReference type="GeneID" id="59348183"/>
<dbReference type="RefSeq" id="XP_037218909.1">
    <property type="nucleotide sequence ID" value="XM_037365667.1"/>
</dbReference>
<protein>
    <recommendedName>
        <fullName evidence="3">F-box domain-containing protein</fullName>
    </recommendedName>
</protein>
<dbReference type="Proteomes" id="UP000636479">
    <property type="component" value="Unassembled WGS sequence"/>
</dbReference>
<name>A0A8H6W1H5_9AGAR</name>
<dbReference type="OrthoDB" id="3016861at2759"/>
<keyword evidence="2" id="KW-1185">Reference proteome</keyword>
<evidence type="ECO:0000313" key="1">
    <source>
        <dbReference type="EMBL" id="KAF7299521.1"/>
    </source>
</evidence>